<evidence type="ECO:0000313" key="3">
    <source>
        <dbReference type="Proteomes" id="UP000472269"/>
    </source>
</evidence>
<reference evidence="2" key="1">
    <citation type="submission" date="2025-08" db="UniProtKB">
        <authorList>
            <consortium name="Ensembl"/>
        </authorList>
    </citation>
    <scope>IDENTIFICATION</scope>
</reference>
<feature type="compositionally biased region" description="Polar residues" evidence="1">
    <location>
        <begin position="95"/>
        <end position="106"/>
    </location>
</feature>
<name>A0A663MJP6_ATHCN</name>
<evidence type="ECO:0000313" key="2">
    <source>
        <dbReference type="Ensembl" id="ENSACUP00000012645.1"/>
    </source>
</evidence>
<feature type="region of interest" description="Disordered" evidence="1">
    <location>
        <begin position="93"/>
        <end position="112"/>
    </location>
</feature>
<proteinExistence type="predicted"/>
<dbReference type="Proteomes" id="UP000472269">
    <property type="component" value="Unplaced"/>
</dbReference>
<dbReference type="AlphaFoldDB" id="A0A663MJP6"/>
<protein>
    <submittedName>
        <fullName evidence="2">Uncharacterized protein</fullName>
    </submittedName>
</protein>
<dbReference type="Ensembl" id="ENSACUT00000013502.1">
    <property type="protein sequence ID" value="ENSACUP00000012645.1"/>
    <property type="gene ID" value="ENSACUG00000008533.1"/>
</dbReference>
<reference evidence="2" key="2">
    <citation type="submission" date="2025-09" db="UniProtKB">
        <authorList>
            <consortium name="Ensembl"/>
        </authorList>
    </citation>
    <scope>IDENTIFICATION</scope>
</reference>
<evidence type="ECO:0000256" key="1">
    <source>
        <dbReference type="SAM" id="MobiDB-lite"/>
    </source>
</evidence>
<accession>A0A663MJP6</accession>
<organism evidence="2 3">
    <name type="scientific">Athene cunicularia</name>
    <name type="common">Burrowing owl</name>
    <name type="synonym">Speotyto cunicularia</name>
    <dbReference type="NCBI Taxonomy" id="194338"/>
    <lineage>
        <taxon>Eukaryota</taxon>
        <taxon>Metazoa</taxon>
        <taxon>Chordata</taxon>
        <taxon>Craniata</taxon>
        <taxon>Vertebrata</taxon>
        <taxon>Euteleostomi</taxon>
        <taxon>Archelosauria</taxon>
        <taxon>Archosauria</taxon>
        <taxon>Dinosauria</taxon>
        <taxon>Saurischia</taxon>
        <taxon>Theropoda</taxon>
        <taxon>Coelurosauria</taxon>
        <taxon>Aves</taxon>
        <taxon>Neognathae</taxon>
        <taxon>Neoaves</taxon>
        <taxon>Telluraves</taxon>
        <taxon>Strigiformes</taxon>
        <taxon>Strigidae</taxon>
        <taxon>Athene</taxon>
    </lineage>
</organism>
<keyword evidence="3" id="KW-1185">Reference proteome</keyword>
<sequence>MAAEVSVTEQWGSAAAGTAFMHGRHQAWESFCSVFGHIWAKLAISRNLSGSQLRRMLTDRVGQGTMGNPLLPWDGPKHVKHLENRSFSWKRAGMSSRQISTTASSRLRSEAG</sequence>